<dbReference type="Pfam" id="PF02014">
    <property type="entry name" value="Reeler"/>
    <property type="match status" value="1"/>
</dbReference>
<reference evidence="4" key="1">
    <citation type="submission" date="2025-08" db="UniProtKB">
        <authorList>
            <consortium name="Ensembl"/>
        </authorList>
    </citation>
    <scope>IDENTIFICATION</scope>
</reference>
<keyword evidence="2" id="KW-0732">Signal</keyword>
<reference evidence="4" key="2">
    <citation type="submission" date="2025-09" db="UniProtKB">
        <authorList>
            <consortium name="Ensembl"/>
        </authorList>
    </citation>
    <scope>IDENTIFICATION</scope>
</reference>
<dbReference type="InterPro" id="IPR002861">
    <property type="entry name" value="Reeler_dom"/>
</dbReference>
<evidence type="ECO:0000313" key="5">
    <source>
        <dbReference type="Proteomes" id="UP000694569"/>
    </source>
</evidence>
<feature type="region of interest" description="Disordered" evidence="1">
    <location>
        <begin position="153"/>
        <end position="276"/>
    </location>
</feature>
<sequence length="276" mass="28873">MARYILYTLFMLAVLSPLHVAAYPNGKVESSCSSMLPSHGTSAQTSSAPYSLVLPKYTYSAGEKIKVTLSTRADRPSFTGFLIQARSGNSTTPLGSFEDALSHMSKSAKSVLQFTWVAPTSNAGDIQLRATVVKVKMQYWTDIFSSKLSYVAPSTTNTPVSTDEGSTVKGSTSEGSTSKQSTSVGSTSRQSTTSTTVGTNKEITSEGSTSKGSKSEGSTSKGSTSEGSTSKGSSSEGTTSKPSTSVGSTSIQSTSKGSSNRKQSYNRGFQFSVSDK</sequence>
<dbReference type="PANTHER" id="PTHR45828:SF44">
    <property type="entry name" value="FERRIC-CHELATE REDUCTASE 1-RELATED"/>
    <property type="match status" value="1"/>
</dbReference>
<dbReference type="Proteomes" id="UP000694569">
    <property type="component" value="Unplaced"/>
</dbReference>
<dbReference type="OrthoDB" id="2419613at2759"/>
<accession>A0A8C5WFM0</accession>
<organism evidence="4 5">
    <name type="scientific">Leptobrachium leishanense</name>
    <name type="common">Leishan spiny toad</name>
    <dbReference type="NCBI Taxonomy" id="445787"/>
    <lineage>
        <taxon>Eukaryota</taxon>
        <taxon>Metazoa</taxon>
        <taxon>Chordata</taxon>
        <taxon>Craniata</taxon>
        <taxon>Vertebrata</taxon>
        <taxon>Euteleostomi</taxon>
        <taxon>Amphibia</taxon>
        <taxon>Batrachia</taxon>
        <taxon>Anura</taxon>
        <taxon>Pelobatoidea</taxon>
        <taxon>Megophryidae</taxon>
        <taxon>Leptobrachium</taxon>
    </lineage>
</organism>
<dbReference type="PROSITE" id="PS51019">
    <property type="entry name" value="REELIN"/>
    <property type="match status" value="1"/>
</dbReference>
<evidence type="ECO:0000313" key="4">
    <source>
        <dbReference type="Ensembl" id="ENSLLEP00000034704.1"/>
    </source>
</evidence>
<dbReference type="GO" id="GO:0016020">
    <property type="term" value="C:membrane"/>
    <property type="evidence" value="ECO:0007669"/>
    <property type="project" value="TreeGrafter"/>
</dbReference>
<keyword evidence="5" id="KW-1185">Reference proteome</keyword>
<feature type="domain" description="Reelin" evidence="3">
    <location>
        <begin position="13"/>
        <end position="164"/>
    </location>
</feature>
<feature type="chain" id="PRO_5034579409" description="Reelin domain-containing protein" evidence="2">
    <location>
        <begin position="22"/>
        <end position="276"/>
    </location>
</feature>
<dbReference type="AlphaFoldDB" id="A0A8C5WFM0"/>
<dbReference type="GeneTree" id="ENSGT00940000165599"/>
<proteinExistence type="predicted"/>
<feature type="signal peptide" evidence="2">
    <location>
        <begin position="1"/>
        <end position="21"/>
    </location>
</feature>
<dbReference type="CDD" id="cd08544">
    <property type="entry name" value="Reeler"/>
    <property type="match status" value="1"/>
</dbReference>
<evidence type="ECO:0000256" key="1">
    <source>
        <dbReference type="SAM" id="MobiDB-lite"/>
    </source>
</evidence>
<feature type="compositionally biased region" description="Polar residues" evidence="1">
    <location>
        <begin position="153"/>
        <end position="179"/>
    </location>
</feature>
<dbReference type="PANTHER" id="PTHR45828">
    <property type="entry name" value="CYTOCHROME B561/FERRIC REDUCTASE TRANSMEMBRANE"/>
    <property type="match status" value="1"/>
</dbReference>
<name>A0A8C5WFM0_9ANUR</name>
<feature type="compositionally biased region" description="Polar residues" evidence="1">
    <location>
        <begin position="260"/>
        <end position="276"/>
    </location>
</feature>
<feature type="compositionally biased region" description="Low complexity" evidence="1">
    <location>
        <begin position="180"/>
        <end position="258"/>
    </location>
</feature>
<dbReference type="Gene3D" id="2.60.40.4060">
    <property type="entry name" value="Reeler domain"/>
    <property type="match status" value="1"/>
</dbReference>
<dbReference type="InterPro" id="IPR042307">
    <property type="entry name" value="Reeler_sf"/>
</dbReference>
<dbReference type="Ensembl" id="ENSLLET00000036025.1">
    <property type="protein sequence ID" value="ENSLLEP00000034704.1"/>
    <property type="gene ID" value="ENSLLEG00000021945.1"/>
</dbReference>
<evidence type="ECO:0000259" key="3">
    <source>
        <dbReference type="PROSITE" id="PS51019"/>
    </source>
</evidence>
<dbReference type="InterPro" id="IPR051237">
    <property type="entry name" value="Ferric-chelate_Red/DefProt"/>
</dbReference>
<evidence type="ECO:0000256" key="2">
    <source>
        <dbReference type="SAM" id="SignalP"/>
    </source>
</evidence>
<protein>
    <recommendedName>
        <fullName evidence="3">Reelin domain-containing protein</fullName>
    </recommendedName>
</protein>